<dbReference type="Pfam" id="PF03004">
    <property type="entry name" value="Transposase_24"/>
    <property type="match status" value="1"/>
</dbReference>
<reference evidence="2" key="2">
    <citation type="journal article" date="2024" name="Plant">
        <title>Genomic evolution and insights into agronomic trait innovations of Sesamum species.</title>
        <authorList>
            <person name="Miao H."/>
            <person name="Wang L."/>
            <person name="Qu L."/>
            <person name="Liu H."/>
            <person name="Sun Y."/>
            <person name="Le M."/>
            <person name="Wang Q."/>
            <person name="Wei S."/>
            <person name="Zheng Y."/>
            <person name="Lin W."/>
            <person name="Duan Y."/>
            <person name="Cao H."/>
            <person name="Xiong S."/>
            <person name="Wang X."/>
            <person name="Wei L."/>
            <person name="Li C."/>
            <person name="Ma Q."/>
            <person name="Ju M."/>
            <person name="Zhao R."/>
            <person name="Li G."/>
            <person name="Mu C."/>
            <person name="Tian Q."/>
            <person name="Mei H."/>
            <person name="Zhang T."/>
            <person name="Gao T."/>
            <person name="Zhang H."/>
        </authorList>
    </citation>
    <scope>NUCLEOTIDE SEQUENCE</scope>
    <source>
        <strain evidence="2">G02</strain>
    </source>
</reference>
<sequence length="418" mass="47438">MDIPLKSGRIPFIDTLVAWCPTSFQLGRGYCSANLGAAEGQVDSLHYKLTKLLTEERVHSHSPIVWSGTGARALTTLKVGSGIGALTNLVVGSGSGMVQPTTFSSSDSLLLVSMSTRNRLRVQALERGLVSDDINDQAQLMRMQLDLMMYSKKGRGITEGISVEKKRRKMEKLEVTIHPKRRRVVGDNAKEFKTEACVVLKQHAPLQYTRLKDIPIDSKKKMWLAINKDKEEILHKPPNGVSKEDWKKLIHNFESDGFQEISDRNKENRKKLKMAHTCGTKSIAQYCYEDRDPEIEQEPTRIATWRKTRYSNKKNGWVDQTSQEVYDDITRLQSQASEAGQELITEDEAFIKVLGPEKSSQLRGCGDGLKPPSKQGGRINDELIKENEELRNQAEEDRECLESFKKKITRRCMNAYRH</sequence>
<comment type="caution">
    <text evidence="2">The sequence shown here is derived from an EMBL/GenBank/DDBJ whole genome shotgun (WGS) entry which is preliminary data.</text>
</comment>
<organism evidence="2">
    <name type="scientific">Sesamum radiatum</name>
    <name type="common">Black benniseed</name>
    <dbReference type="NCBI Taxonomy" id="300843"/>
    <lineage>
        <taxon>Eukaryota</taxon>
        <taxon>Viridiplantae</taxon>
        <taxon>Streptophyta</taxon>
        <taxon>Embryophyta</taxon>
        <taxon>Tracheophyta</taxon>
        <taxon>Spermatophyta</taxon>
        <taxon>Magnoliopsida</taxon>
        <taxon>eudicotyledons</taxon>
        <taxon>Gunneridae</taxon>
        <taxon>Pentapetalae</taxon>
        <taxon>asterids</taxon>
        <taxon>lamiids</taxon>
        <taxon>Lamiales</taxon>
        <taxon>Pedaliaceae</taxon>
        <taxon>Sesamum</taxon>
    </lineage>
</organism>
<feature type="coiled-coil region" evidence="1">
    <location>
        <begin position="380"/>
        <end position="407"/>
    </location>
</feature>
<proteinExistence type="predicted"/>
<dbReference type="AlphaFoldDB" id="A0AAW2PLX2"/>
<gene>
    <name evidence="2" type="ORF">Sradi_4054200</name>
</gene>
<dbReference type="EMBL" id="JACGWJ010000017">
    <property type="protein sequence ID" value="KAL0356073.1"/>
    <property type="molecule type" value="Genomic_DNA"/>
</dbReference>
<dbReference type="InterPro" id="IPR004252">
    <property type="entry name" value="Probable_transposase_24"/>
</dbReference>
<dbReference type="PANTHER" id="PTHR33499:SF43">
    <property type="entry name" value="TRANSPOSASE, PTTA_EN_SPM, PLANT"/>
    <property type="match status" value="1"/>
</dbReference>
<dbReference type="PANTHER" id="PTHR33499">
    <property type="entry name" value="OS12G0282400 PROTEIN-RELATED"/>
    <property type="match status" value="1"/>
</dbReference>
<evidence type="ECO:0000256" key="1">
    <source>
        <dbReference type="SAM" id="Coils"/>
    </source>
</evidence>
<evidence type="ECO:0000313" key="2">
    <source>
        <dbReference type="EMBL" id="KAL0356073.1"/>
    </source>
</evidence>
<protein>
    <submittedName>
        <fullName evidence="2">Uncharacterized protein</fullName>
    </submittedName>
</protein>
<keyword evidence="1" id="KW-0175">Coiled coil</keyword>
<reference evidence="2" key="1">
    <citation type="submission" date="2020-06" db="EMBL/GenBank/DDBJ databases">
        <authorList>
            <person name="Li T."/>
            <person name="Hu X."/>
            <person name="Zhang T."/>
            <person name="Song X."/>
            <person name="Zhang H."/>
            <person name="Dai N."/>
            <person name="Sheng W."/>
            <person name="Hou X."/>
            <person name="Wei L."/>
        </authorList>
    </citation>
    <scope>NUCLEOTIDE SEQUENCE</scope>
    <source>
        <strain evidence="2">G02</strain>
        <tissue evidence="2">Leaf</tissue>
    </source>
</reference>
<accession>A0AAW2PLX2</accession>
<name>A0AAW2PLX2_SESRA</name>